<evidence type="ECO:0000256" key="5">
    <source>
        <dbReference type="ARBA" id="ARBA00022989"/>
    </source>
</evidence>
<evidence type="ECO:0000256" key="1">
    <source>
        <dbReference type="ARBA" id="ARBA00004651"/>
    </source>
</evidence>
<evidence type="ECO:0000313" key="8">
    <source>
        <dbReference type="EMBL" id="RAI43412.1"/>
    </source>
</evidence>
<feature type="transmembrane region" description="Helical" evidence="7">
    <location>
        <begin position="114"/>
        <end position="135"/>
    </location>
</feature>
<gene>
    <name evidence="8" type="ORF">CH341_14500</name>
</gene>
<evidence type="ECO:0000256" key="3">
    <source>
        <dbReference type="ARBA" id="ARBA00022475"/>
    </source>
</evidence>
<dbReference type="PIRSF" id="PIRSF004810">
    <property type="entry name" value="ChrA"/>
    <property type="match status" value="1"/>
</dbReference>
<dbReference type="RefSeq" id="WP_111419736.1">
    <property type="nucleotide sequence ID" value="NZ_NPEX01000090.1"/>
</dbReference>
<dbReference type="Pfam" id="PF02417">
    <property type="entry name" value="Chromate_transp"/>
    <property type="match status" value="2"/>
</dbReference>
<dbReference type="GO" id="GO:0015109">
    <property type="term" value="F:chromate transmembrane transporter activity"/>
    <property type="evidence" value="ECO:0007669"/>
    <property type="project" value="InterPro"/>
</dbReference>
<evidence type="ECO:0000256" key="7">
    <source>
        <dbReference type="SAM" id="Phobius"/>
    </source>
</evidence>
<dbReference type="NCBIfam" id="TIGR00937">
    <property type="entry name" value="2A51"/>
    <property type="match status" value="1"/>
</dbReference>
<dbReference type="InterPro" id="IPR014047">
    <property type="entry name" value="Chr_Tranpt_l_chain"/>
</dbReference>
<reference evidence="8 9" key="1">
    <citation type="submission" date="2017-07" db="EMBL/GenBank/DDBJ databases">
        <title>Draft Genome Sequences of Select Purple Nonsulfur Bacteria.</title>
        <authorList>
            <person name="Lasarre B."/>
            <person name="Mckinlay J.B."/>
        </authorList>
    </citation>
    <scope>NUCLEOTIDE SEQUENCE [LARGE SCALE GENOMIC DNA]</scope>
    <source>
        <strain evidence="8 9">DSM 5909</strain>
    </source>
</reference>
<dbReference type="PANTHER" id="PTHR33567">
    <property type="entry name" value="CHROMATE ION TRANSPORTER (EUROFUNG)"/>
    <property type="match status" value="1"/>
</dbReference>
<comment type="caution">
    <text evidence="8">The sequence shown here is derived from an EMBL/GenBank/DDBJ whole genome shotgun (WGS) entry which is preliminary data.</text>
</comment>
<dbReference type="GO" id="GO:0005886">
    <property type="term" value="C:plasma membrane"/>
    <property type="evidence" value="ECO:0007669"/>
    <property type="project" value="UniProtKB-SubCell"/>
</dbReference>
<keyword evidence="5 7" id="KW-1133">Transmembrane helix</keyword>
<dbReference type="Proteomes" id="UP000249130">
    <property type="component" value="Unassembled WGS sequence"/>
</dbReference>
<feature type="transmembrane region" description="Helical" evidence="7">
    <location>
        <begin position="200"/>
        <end position="220"/>
    </location>
</feature>
<comment type="subcellular location">
    <subcellularLocation>
        <location evidence="1">Cell membrane</location>
        <topology evidence="1">Multi-pass membrane protein</topology>
    </subcellularLocation>
</comment>
<feature type="transmembrane region" description="Helical" evidence="7">
    <location>
        <begin position="147"/>
        <end position="180"/>
    </location>
</feature>
<feature type="transmembrane region" description="Helical" evidence="7">
    <location>
        <begin position="333"/>
        <end position="351"/>
    </location>
</feature>
<evidence type="ECO:0000256" key="6">
    <source>
        <dbReference type="ARBA" id="ARBA00023136"/>
    </source>
</evidence>
<dbReference type="PANTHER" id="PTHR33567:SF3">
    <property type="entry name" value="CHROMATE ION TRANSPORTER (EUROFUNG)"/>
    <property type="match status" value="1"/>
</dbReference>
<protein>
    <submittedName>
        <fullName evidence="8">Chromate transporter</fullName>
    </submittedName>
</protein>
<feature type="transmembrane region" description="Helical" evidence="7">
    <location>
        <begin position="12"/>
        <end position="33"/>
    </location>
</feature>
<evidence type="ECO:0000256" key="4">
    <source>
        <dbReference type="ARBA" id="ARBA00022692"/>
    </source>
</evidence>
<feature type="transmembrane region" description="Helical" evidence="7">
    <location>
        <begin position="81"/>
        <end position="102"/>
    </location>
</feature>
<evidence type="ECO:0000256" key="2">
    <source>
        <dbReference type="ARBA" id="ARBA00005262"/>
    </source>
</evidence>
<sequence>MTSRYAGTAREVLAVFLRLGLTSFGGPVAHLGYFRDAFVTRLRWLDDRAYADLVALCQFLPGPASSQVGIAIGLSRAGLPGALAAWTGFTLPSALALVLFAYGVRSIGDVAGAGWLHGLKIAAVAVVAQAVLGMMRTLAPDRERATLAVAAAAVVLVLPSAWSQICVIVLGGMAGVSLLPRHEAAGDHAALPLTVGRTTGFVSLALFVLLLGGLPLIATVTGAHTAALVDAFYRSGALVFGGGHVVLPLLQASVVPAGWVSNDAFLAGYGAAQAVPGPLFTFAAYLGAIAGPEPNGWLGATICLLAIFLPSFLLVIGALPFWEAVRRRAAAQAALRGVNAAVVGILLAALYDPVWTAAIDGGGDFALGCVAFLLLVAWRTPPWLVVLLSAGAGAVQAGLG</sequence>
<keyword evidence="9" id="KW-1185">Reference proteome</keyword>
<dbReference type="OrthoDB" id="8969999at2"/>
<accession>A0A327L1R0</accession>
<feature type="transmembrane region" description="Helical" evidence="7">
    <location>
        <begin position="297"/>
        <end position="321"/>
    </location>
</feature>
<proteinExistence type="inferred from homology"/>
<name>A0A327L1R0_9BRAD</name>
<comment type="similarity">
    <text evidence="2">Belongs to the chromate ion transporter (CHR) (TC 2.A.51) family.</text>
</comment>
<dbReference type="InterPro" id="IPR003370">
    <property type="entry name" value="Chromate_transpt"/>
</dbReference>
<feature type="transmembrane region" description="Helical" evidence="7">
    <location>
        <begin position="357"/>
        <end position="376"/>
    </location>
</feature>
<feature type="transmembrane region" description="Helical" evidence="7">
    <location>
        <begin position="232"/>
        <end position="250"/>
    </location>
</feature>
<organism evidence="8 9">
    <name type="scientific">Rhodoplanes roseus</name>
    <dbReference type="NCBI Taxonomy" id="29409"/>
    <lineage>
        <taxon>Bacteria</taxon>
        <taxon>Pseudomonadati</taxon>
        <taxon>Pseudomonadota</taxon>
        <taxon>Alphaproteobacteria</taxon>
        <taxon>Hyphomicrobiales</taxon>
        <taxon>Nitrobacteraceae</taxon>
        <taxon>Rhodoplanes</taxon>
    </lineage>
</organism>
<dbReference type="EMBL" id="NPEX01000090">
    <property type="protein sequence ID" value="RAI43412.1"/>
    <property type="molecule type" value="Genomic_DNA"/>
</dbReference>
<dbReference type="AlphaFoldDB" id="A0A327L1R0"/>
<keyword evidence="3" id="KW-1003">Cell membrane</keyword>
<evidence type="ECO:0000313" key="9">
    <source>
        <dbReference type="Proteomes" id="UP000249130"/>
    </source>
</evidence>
<keyword evidence="6 7" id="KW-0472">Membrane</keyword>
<keyword evidence="4 7" id="KW-0812">Transmembrane</keyword>